<accession>A0ABW9RM13</accession>
<keyword evidence="1" id="KW-1133">Transmembrane helix</keyword>
<keyword evidence="1" id="KW-0812">Transmembrane</keyword>
<name>A0ABW9RM13_9BACT</name>
<sequence length="184" mass="21290">MRKKLQKALIKFHFAVLVIVLLNILFEALTKYSLNDHLELAMAVVVALSGGMLFFFCLRPFKKIAFYFSMYVLLMILAVLAWIFRSFFFGVILVILLYPIFPGEKKHEQEGVIISVPFQGFMSRCCAYEVKERKLFIFEKSYGMIESEGTINVETIVISNSTKKITLTFSTRDNTEVKQKEIKK</sequence>
<dbReference type="EMBL" id="SMLW01000486">
    <property type="protein sequence ID" value="MTI25127.1"/>
    <property type="molecule type" value="Genomic_DNA"/>
</dbReference>
<protein>
    <submittedName>
        <fullName evidence="2">Uncharacterized protein</fullName>
    </submittedName>
</protein>
<reference evidence="2 3" key="1">
    <citation type="submission" date="2019-02" db="EMBL/GenBank/DDBJ databases">
        <authorList>
            <person name="Goldberg S.R."/>
            <person name="Haltli B.A."/>
            <person name="Correa H."/>
            <person name="Russell K.G."/>
        </authorList>
    </citation>
    <scope>NUCLEOTIDE SEQUENCE [LARGE SCALE GENOMIC DNA]</scope>
    <source>
        <strain evidence="2 3">JCM 16186</strain>
    </source>
</reference>
<feature type="transmembrane region" description="Helical" evidence="1">
    <location>
        <begin position="70"/>
        <end position="101"/>
    </location>
</feature>
<evidence type="ECO:0000313" key="2">
    <source>
        <dbReference type="EMBL" id="MTI25127.1"/>
    </source>
</evidence>
<dbReference type="RefSeq" id="WP_155171162.1">
    <property type="nucleotide sequence ID" value="NZ_BAAAFL010000012.1"/>
</dbReference>
<organism evidence="2 3">
    <name type="scientific">Fulvivirga kasyanovii</name>
    <dbReference type="NCBI Taxonomy" id="396812"/>
    <lineage>
        <taxon>Bacteria</taxon>
        <taxon>Pseudomonadati</taxon>
        <taxon>Bacteroidota</taxon>
        <taxon>Cytophagia</taxon>
        <taxon>Cytophagales</taxon>
        <taxon>Fulvivirgaceae</taxon>
        <taxon>Fulvivirga</taxon>
    </lineage>
</organism>
<keyword evidence="1" id="KW-0472">Membrane</keyword>
<dbReference type="Proteomes" id="UP000798808">
    <property type="component" value="Unassembled WGS sequence"/>
</dbReference>
<proteinExistence type="predicted"/>
<gene>
    <name evidence="2" type="ORF">E1163_09260</name>
</gene>
<evidence type="ECO:0000313" key="3">
    <source>
        <dbReference type="Proteomes" id="UP000798808"/>
    </source>
</evidence>
<keyword evidence="3" id="KW-1185">Reference proteome</keyword>
<feature type="transmembrane region" description="Helical" evidence="1">
    <location>
        <begin position="12"/>
        <end position="34"/>
    </location>
</feature>
<evidence type="ECO:0000256" key="1">
    <source>
        <dbReference type="SAM" id="Phobius"/>
    </source>
</evidence>
<feature type="transmembrane region" description="Helical" evidence="1">
    <location>
        <begin position="40"/>
        <end position="58"/>
    </location>
</feature>
<comment type="caution">
    <text evidence="2">The sequence shown here is derived from an EMBL/GenBank/DDBJ whole genome shotgun (WGS) entry which is preliminary data.</text>
</comment>